<protein>
    <submittedName>
        <fullName evidence="3">Uncharacterized protein</fullName>
    </submittedName>
</protein>
<organism evidence="3">
    <name type="scientific">marine sediment metagenome</name>
    <dbReference type="NCBI Taxonomy" id="412755"/>
    <lineage>
        <taxon>unclassified sequences</taxon>
        <taxon>metagenomes</taxon>
        <taxon>ecological metagenomes</taxon>
    </lineage>
</organism>
<feature type="compositionally biased region" description="Basic and acidic residues" evidence="2">
    <location>
        <begin position="84"/>
        <end position="96"/>
    </location>
</feature>
<feature type="region of interest" description="Disordered" evidence="2">
    <location>
        <begin position="75"/>
        <end position="110"/>
    </location>
</feature>
<evidence type="ECO:0000256" key="1">
    <source>
        <dbReference type="SAM" id="Coils"/>
    </source>
</evidence>
<evidence type="ECO:0000256" key="2">
    <source>
        <dbReference type="SAM" id="MobiDB-lite"/>
    </source>
</evidence>
<feature type="coiled-coil region" evidence="1">
    <location>
        <begin position="2"/>
        <end position="70"/>
    </location>
</feature>
<dbReference type="EMBL" id="LAZR01004778">
    <property type="protein sequence ID" value="KKN05644.1"/>
    <property type="molecule type" value="Genomic_DNA"/>
</dbReference>
<gene>
    <name evidence="3" type="ORF">LCGC14_1085240</name>
</gene>
<name>A0A0F9MIH0_9ZZZZ</name>
<accession>A0A0F9MIH0</accession>
<comment type="caution">
    <text evidence="3">The sequence shown here is derived from an EMBL/GenBank/DDBJ whole genome shotgun (WGS) entry which is preliminary data.</text>
</comment>
<dbReference type="AlphaFoldDB" id="A0A0F9MIH0"/>
<keyword evidence="1" id="KW-0175">Coiled coil</keyword>
<proteinExistence type="predicted"/>
<sequence>MTPEETEEAKKIEADVKEAEKKKAAAEKDKAAQAAASKPDDLITRANAAAMRIEAANEEQKNLLDRQQAQAVETKLGGTAEAGTPKKEETPGEYSKRVMANDVEQTPPEA</sequence>
<reference evidence="3" key="1">
    <citation type="journal article" date="2015" name="Nature">
        <title>Complex archaea that bridge the gap between prokaryotes and eukaryotes.</title>
        <authorList>
            <person name="Spang A."/>
            <person name="Saw J.H."/>
            <person name="Jorgensen S.L."/>
            <person name="Zaremba-Niedzwiedzka K."/>
            <person name="Martijn J."/>
            <person name="Lind A.E."/>
            <person name="van Eijk R."/>
            <person name="Schleper C."/>
            <person name="Guy L."/>
            <person name="Ettema T.J."/>
        </authorList>
    </citation>
    <scope>NUCLEOTIDE SEQUENCE</scope>
</reference>
<evidence type="ECO:0000313" key="3">
    <source>
        <dbReference type="EMBL" id="KKN05644.1"/>
    </source>
</evidence>